<sequence length="113" mass="13098">MTEDQVEQLHESNDGNAFLQKLTALPIVMIQVHCLELKIAVLDRPYWVYYRIRVLETFTIPLTPLESLEMLAKLRDANYFQPRIPRSETPTVMSIDDLKTLDTPNSTNRYAST</sequence>
<dbReference type="OrthoDB" id="2387127at2759"/>
<reference evidence="1" key="1">
    <citation type="submission" date="2021-06" db="EMBL/GenBank/DDBJ databases">
        <authorList>
            <person name="Kallberg Y."/>
            <person name="Tangrot J."/>
            <person name="Rosling A."/>
        </authorList>
    </citation>
    <scope>NUCLEOTIDE SEQUENCE</scope>
    <source>
        <strain evidence="1">BR232B</strain>
    </source>
</reference>
<proteinExistence type="predicted"/>
<name>A0A9N8WF60_9GLOM</name>
<organism evidence="1 2">
    <name type="scientific">Paraglomus brasilianum</name>
    <dbReference type="NCBI Taxonomy" id="144538"/>
    <lineage>
        <taxon>Eukaryota</taxon>
        <taxon>Fungi</taxon>
        <taxon>Fungi incertae sedis</taxon>
        <taxon>Mucoromycota</taxon>
        <taxon>Glomeromycotina</taxon>
        <taxon>Glomeromycetes</taxon>
        <taxon>Paraglomerales</taxon>
        <taxon>Paraglomeraceae</taxon>
        <taxon>Paraglomus</taxon>
    </lineage>
</organism>
<protein>
    <submittedName>
        <fullName evidence="1">7696_t:CDS:1</fullName>
    </submittedName>
</protein>
<evidence type="ECO:0000313" key="1">
    <source>
        <dbReference type="EMBL" id="CAG8487675.1"/>
    </source>
</evidence>
<accession>A0A9N8WF60</accession>
<comment type="caution">
    <text evidence="1">The sequence shown here is derived from an EMBL/GenBank/DDBJ whole genome shotgun (WGS) entry which is preliminary data.</text>
</comment>
<keyword evidence="2" id="KW-1185">Reference proteome</keyword>
<gene>
    <name evidence="1" type="ORF">PBRASI_LOCUS1924</name>
</gene>
<dbReference type="EMBL" id="CAJVPI010000137">
    <property type="protein sequence ID" value="CAG8487675.1"/>
    <property type="molecule type" value="Genomic_DNA"/>
</dbReference>
<evidence type="ECO:0000313" key="2">
    <source>
        <dbReference type="Proteomes" id="UP000789739"/>
    </source>
</evidence>
<dbReference type="Proteomes" id="UP000789739">
    <property type="component" value="Unassembled WGS sequence"/>
</dbReference>
<dbReference type="AlphaFoldDB" id="A0A9N8WF60"/>